<accession>A0A251UXD0</accession>
<keyword evidence="2" id="KW-1185">Reference proteome</keyword>
<evidence type="ECO:0000313" key="2">
    <source>
        <dbReference type="Proteomes" id="UP000215914"/>
    </source>
</evidence>
<evidence type="ECO:0000313" key="1">
    <source>
        <dbReference type="EMBL" id="OTG28020.1"/>
    </source>
</evidence>
<dbReference type="AlphaFoldDB" id="A0A251UXD0"/>
<dbReference type="Proteomes" id="UP000215914">
    <property type="component" value="Chromosome 4"/>
</dbReference>
<dbReference type="EMBL" id="CM007893">
    <property type="protein sequence ID" value="OTG28020.1"/>
    <property type="molecule type" value="Genomic_DNA"/>
</dbReference>
<proteinExistence type="predicted"/>
<protein>
    <submittedName>
        <fullName evidence="1">Uncharacterized protein</fullName>
    </submittedName>
</protein>
<name>A0A251UXD0_HELAN</name>
<gene>
    <name evidence="1" type="ORF">HannXRQ_Chr04g0106511</name>
</gene>
<dbReference type="InParanoid" id="A0A251UXD0"/>
<reference evidence="2" key="1">
    <citation type="journal article" date="2017" name="Nature">
        <title>The sunflower genome provides insights into oil metabolism, flowering and Asterid evolution.</title>
        <authorList>
            <person name="Badouin H."/>
            <person name="Gouzy J."/>
            <person name="Grassa C.J."/>
            <person name="Murat F."/>
            <person name="Staton S.E."/>
            <person name="Cottret L."/>
            <person name="Lelandais-Briere C."/>
            <person name="Owens G.L."/>
            <person name="Carrere S."/>
            <person name="Mayjonade B."/>
            <person name="Legrand L."/>
            <person name="Gill N."/>
            <person name="Kane N.C."/>
            <person name="Bowers J.E."/>
            <person name="Hubner S."/>
            <person name="Bellec A."/>
            <person name="Berard A."/>
            <person name="Berges H."/>
            <person name="Blanchet N."/>
            <person name="Boniface M.C."/>
            <person name="Brunel D."/>
            <person name="Catrice O."/>
            <person name="Chaidir N."/>
            <person name="Claudel C."/>
            <person name="Donnadieu C."/>
            <person name="Faraut T."/>
            <person name="Fievet G."/>
            <person name="Helmstetter N."/>
            <person name="King M."/>
            <person name="Knapp S.J."/>
            <person name="Lai Z."/>
            <person name="Le Paslier M.C."/>
            <person name="Lippi Y."/>
            <person name="Lorenzon L."/>
            <person name="Mandel J.R."/>
            <person name="Marage G."/>
            <person name="Marchand G."/>
            <person name="Marquand E."/>
            <person name="Bret-Mestries E."/>
            <person name="Morien E."/>
            <person name="Nambeesan S."/>
            <person name="Nguyen T."/>
            <person name="Pegot-Espagnet P."/>
            <person name="Pouilly N."/>
            <person name="Raftis F."/>
            <person name="Sallet E."/>
            <person name="Schiex T."/>
            <person name="Thomas J."/>
            <person name="Vandecasteele C."/>
            <person name="Vares D."/>
            <person name="Vear F."/>
            <person name="Vautrin S."/>
            <person name="Crespi M."/>
            <person name="Mangin B."/>
            <person name="Burke J.M."/>
            <person name="Salse J."/>
            <person name="Munos S."/>
            <person name="Vincourt P."/>
            <person name="Rieseberg L.H."/>
            <person name="Langlade N.B."/>
        </authorList>
    </citation>
    <scope>NUCLEOTIDE SEQUENCE [LARGE SCALE GENOMIC DNA]</scope>
    <source>
        <strain evidence="2">cv. SF193</strain>
    </source>
</reference>
<organism evidence="1 2">
    <name type="scientific">Helianthus annuus</name>
    <name type="common">Common sunflower</name>
    <dbReference type="NCBI Taxonomy" id="4232"/>
    <lineage>
        <taxon>Eukaryota</taxon>
        <taxon>Viridiplantae</taxon>
        <taxon>Streptophyta</taxon>
        <taxon>Embryophyta</taxon>
        <taxon>Tracheophyta</taxon>
        <taxon>Spermatophyta</taxon>
        <taxon>Magnoliopsida</taxon>
        <taxon>eudicotyledons</taxon>
        <taxon>Gunneridae</taxon>
        <taxon>Pentapetalae</taxon>
        <taxon>asterids</taxon>
        <taxon>campanulids</taxon>
        <taxon>Asterales</taxon>
        <taxon>Asteraceae</taxon>
        <taxon>Asteroideae</taxon>
        <taxon>Heliantheae alliance</taxon>
        <taxon>Heliantheae</taxon>
        <taxon>Helianthus</taxon>
    </lineage>
</organism>
<sequence>MFPCLTNTTLDRYRFIQLSDREIVSTVRIRFSCVVLVYATMSRVAKWKIEKAKVKVVFRLQFHATNDLMAFSKLRNTIEAPIGHC</sequence>